<dbReference type="EMBL" id="CP157199">
    <property type="protein sequence ID" value="XBG60433.1"/>
    <property type="molecule type" value="Genomic_DNA"/>
</dbReference>
<protein>
    <submittedName>
        <fullName evidence="1">Uncharacterized protein</fullName>
    </submittedName>
</protein>
<reference evidence="1" key="1">
    <citation type="submission" date="2024-05" db="EMBL/GenBank/DDBJ databases">
        <title>Pontimicrobium maritimus sp. nov., isolated form sea water.</title>
        <authorList>
            <person name="Muhammad N."/>
            <person name="Vuong T.Q."/>
            <person name="Han H.L."/>
            <person name="Kim S.-G."/>
        </authorList>
    </citation>
    <scope>NUCLEOTIDE SEQUENCE</scope>
    <source>
        <strain evidence="1">SW4</strain>
    </source>
</reference>
<sequence>MNGQYLNDYLKKYYTDSLEEEIVLNKIDKGIIAHLRLIGNNESIRPIFSKKNKDSIDRYNHSYLSIAYESNIEKKLLTVVKPYFLSKYNSGRNYECNCIEIKPYIKEERAITEENRGSKWQIDSDYFNVNHIRIDLKKGTNELHNQFWMELSTMLSDLV</sequence>
<accession>A0AAU7BQS7</accession>
<gene>
    <name evidence="1" type="ORF">ABGB03_11255</name>
</gene>
<proteinExistence type="predicted"/>
<organism evidence="1">
    <name type="scientific">Pontimicrobium sp. SW4</name>
    <dbReference type="NCBI Taxonomy" id="3153519"/>
    <lineage>
        <taxon>Bacteria</taxon>
        <taxon>Pseudomonadati</taxon>
        <taxon>Bacteroidota</taxon>
        <taxon>Flavobacteriia</taxon>
        <taxon>Flavobacteriales</taxon>
        <taxon>Flavobacteriaceae</taxon>
        <taxon>Pontimicrobium</taxon>
    </lineage>
</organism>
<name>A0AAU7BQS7_9FLAO</name>
<dbReference type="RefSeq" id="WP_347922625.1">
    <property type="nucleotide sequence ID" value="NZ_CP157199.1"/>
</dbReference>
<evidence type="ECO:0000313" key="1">
    <source>
        <dbReference type="EMBL" id="XBG60433.1"/>
    </source>
</evidence>
<dbReference type="AlphaFoldDB" id="A0AAU7BQS7"/>